<dbReference type="CDD" id="cd00172">
    <property type="entry name" value="serpin"/>
    <property type="match status" value="1"/>
</dbReference>
<feature type="domain" description="Serpin" evidence="5">
    <location>
        <begin position="59"/>
        <end position="577"/>
    </location>
</feature>
<gene>
    <name evidence="6" type="primary">CSON007761</name>
</gene>
<comment type="similarity">
    <text evidence="3">Belongs to the serpin family.</text>
</comment>
<evidence type="ECO:0000259" key="5">
    <source>
        <dbReference type="SMART" id="SM00093"/>
    </source>
</evidence>
<dbReference type="SMART" id="SM00093">
    <property type="entry name" value="SERPIN"/>
    <property type="match status" value="1"/>
</dbReference>
<sequence>MSCNIFLLFLCFFFSLKFIVLLLGCAFCTIAIAMPNKPDTAREDHAKNIVGVASHVVTNSLLQGHSDSNANFVFSPLGFSSILAILKEGARGDTAKEIQNVLNFGAASLDEIRSSYEGALKHLSESNAQMSPQFKTWFYIYKNNTVEEEFKKAIEKYYSVDVKEIKRFDFNDDDTNEKDETEFTYPTTDPYEGLEFPDEMAKKEVLSEQNTDLTDTFKKLKQAIEKAEQNNQNENKIIEEEKESSKFDRNIEDKQYEEVSKIRETMKEEAKEKEAEEKIEQETVTETVTESPATEAMEKETELPQIEVEALKPENDAEIMQAAESHPIKKRIRSFIEDDVASALSGNSIVAKKDDEDGEEESKMLLFNGLYFRGNWMLPFQQLRATPADVFYNSSSEKTQVTMMRTRGIFRTAYLKSIEATAVEIPYENERYALLVLMPKSHNGIGSLIKQYQLNTLETIDRELREEHVHLALPKFRVETTGRAEKPLAKSGITSLFTRKADLSGISTEQKLHVDELVQHVAVRVDEGAITQNAFSATNAVRSEPIDEELVIDHPFLFFVRDIVDDIVVVAGGVNHVPANKPVTFFKKHDLKLNKQE</sequence>
<dbReference type="Gene3D" id="3.30.497.10">
    <property type="entry name" value="Antithrombin, subunit I, domain 2"/>
    <property type="match status" value="2"/>
</dbReference>
<evidence type="ECO:0000256" key="2">
    <source>
        <dbReference type="ARBA" id="ARBA00022900"/>
    </source>
</evidence>
<dbReference type="EMBL" id="UFQT01002929">
    <property type="protein sequence ID" value="SSX34300.1"/>
    <property type="molecule type" value="Genomic_DNA"/>
</dbReference>
<dbReference type="InterPro" id="IPR042178">
    <property type="entry name" value="Serpin_sf_1"/>
</dbReference>
<organism evidence="6">
    <name type="scientific">Culicoides sonorensis</name>
    <name type="common">Biting midge</name>
    <dbReference type="NCBI Taxonomy" id="179676"/>
    <lineage>
        <taxon>Eukaryota</taxon>
        <taxon>Metazoa</taxon>
        <taxon>Ecdysozoa</taxon>
        <taxon>Arthropoda</taxon>
        <taxon>Hexapoda</taxon>
        <taxon>Insecta</taxon>
        <taxon>Pterygota</taxon>
        <taxon>Neoptera</taxon>
        <taxon>Endopterygota</taxon>
        <taxon>Diptera</taxon>
        <taxon>Nematocera</taxon>
        <taxon>Chironomoidea</taxon>
        <taxon>Ceratopogonidae</taxon>
        <taxon>Ceratopogoninae</taxon>
        <taxon>Culicoides</taxon>
        <taxon>Monoculicoides</taxon>
    </lineage>
</organism>
<dbReference type="OMA" id="EFFFMTN"/>
<protein>
    <submittedName>
        <fullName evidence="6">CSON007761 protein</fullName>
    </submittedName>
</protein>
<dbReference type="PANTHER" id="PTHR11461:SF292">
    <property type="entry name" value="SERPIN 100A"/>
    <property type="match status" value="1"/>
</dbReference>
<feature type="compositionally biased region" description="Low complexity" evidence="4">
    <location>
        <begin position="282"/>
        <end position="295"/>
    </location>
</feature>
<dbReference type="GO" id="GO:0005615">
    <property type="term" value="C:extracellular space"/>
    <property type="evidence" value="ECO:0007669"/>
    <property type="project" value="InterPro"/>
</dbReference>
<accession>A0A336MVZ9</accession>
<feature type="region of interest" description="Disordered" evidence="4">
    <location>
        <begin position="268"/>
        <end position="302"/>
    </location>
</feature>
<dbReference type="AlphaFoldDB" id="A0A336MVZ9"/>
<evidence type="ECO:0000256" key="3">
    <source>
        <dbReference type="RuleBase" id="RU000411"/>
    </source>
</evidence>
<dbReference type="InterPro" id="IPR023796">
    <property type="entry name" value="Serpin_dom"/>
</dbReference>
<dbReference type="InterPro" id="IPR036186">
    <property type="entry name" value="Serpin_sf"/>
</dbReference>
<name>A0A336MVZ9_CULSO</name>
<feature type="compositionally biased region" description="Basic and acidic residues" evidence="4">
    <location>
        <begin position="268"/>
        <end position="281"/>
    </location>
</feature>
<keyword evidence="1" id="KW-0646">Protease inhibitor</keyword>
<evidence type="ECO:0000256" key="1">
    <source>
        <dbReference type="ARBA" id="ARBA00022690"/>
    </source>
</evidence>
<dbReference type="InterPro" id="IPR000215">
    <property type="entry name" value="Serpin_fam"/>
</dbReference>
<reference evidence="6" key="1">
    <citation type="submission" date="2018-07" db="EMBL/GenBank/DDBJ databases">
        <authorList>
            <person name="Quirk P.G."/>
            <person name="Krulwich T.A."/>
        </authorList>
    </citation>
    <scope>NUCLEOTIDE SEQUENCE</scope>
</reference>
<dbReference type="Pfam" id="PF00079">
    <property type="entry name" value="Serpin"/>
    <property type="match status" value="2"/>
</dbReference>
<evidence type="ECO:0000256" key="4">
    <source>
        <dbReference type="SAM" id="MobiDB-lite"/>
    </source>
</evidence>
<dbReference type="InterPro" id="IPR042185">
    <property type="entry name" value="Serpin_sf_2"/>
</dbReference>
<dbReference type="VEuPathDB" id="VectorBase:CSON007761"/>
<dbReference type="SUPFAM" id="SSF56574">
    <property type="entry name" value="Serpins"/>
    <property type="match status" value="1"/>
</dbReference>
<dbReference type="PANTHER" id="PTHR11461">
    <property type="entry name" value="SERINE PROTEASE INHIBITOR, SERPIN"/>
    <property type="match status" value="1"/>
</dbReference>
<keyword evidence="2" id="KW-0722">Serine protease inhibitor</keyword>
<dbReference type="GO" id="GO:0004867">
    <property type="term" value="F:serine-type endopeptidase inhibitor activity"/>
    <property type="evidence" value="ECO:0007669"/>
    <property type="project" value="UniProtKB-KW"/>
</dbReference>
<evidence type="ECO:0000313" key="6">
    <source>
        <dbReference type="EMBL" id="SSX34300.1"/>
    </source>
</evidence>
<proteinExistence type="inferred from homology"/>
<dbReference type="Gene3D" id="2.30.39.10">
    <property type="entry name" value="Alpha-1-antitrypsin, domain 1"/>
    <property type="match status" value="1"/>
</dbReference>